<dbReference type="RefSeq" id="WP_210029543.1">
    <property type="nucleotide sequence ID" value="NZ_JAGINU010000001.1"/>
</dbReference>
<evidence type="ECO:0000259" key="2">
    <source>
        <dbReference type="Pfam" id="PF01494"/>
    </source>
</evidence>
<feature type="compositionally biased region" description="Pro residues" evidence="1">
    <location>
        <begin position="445"/>
        <end position="457"/>
    </location>
</feature>
<dbReference type="Gene3D" id="3.50.50.60">
    <property type="entry name" value="FAD/NAD(P)-binding domain"/>
    <property type="match status" value="1"/>
</dbReference>
<comment type="caution">
    <text evidence="3">The sequence shown here is derived from an EMBL/GenBank/DDBJ whole genome shotgun (WGS) entry which is preliminary data.</text>
</comment>
<evidence type="ECO:0000313" key="3">
    <source>
        <dbReference type="EMBL" id="MBP2368431.1"/>
    </source>
</evidence>
<dbReference type="Proteomes" id="UP001519295">
    <property type="component" value="Unassembled WGS sequence"/>
</dbReference>
<sequence length="466" mass="50318">MNTILGDRAVVLGGSIAGLLAARVLADHYAEVVVVERDELPAGAAHRRGVPQGRHIHALLARGQQVLDELLPGFTAEMVARGAPVGDVLDEARHCFGGHRFRRGPSGLIAVCASRPMIEDLVRTRVRAFPAVRILDRCDVVGFATTADATRVTGARMIRRADGSAEEVLDADLVVDATGRGSRTPARLEALGYPRPRVEQVRIGLGYTTRTYRLTPGAIGGDRAVLIGPTPDHPRGGALQALEDDRHLLTLLGVLGDHPPTDPQGFDAFARSLQFPDIADAIRDGEPLDSPVAFRYPASVRHRYERLARFPDGLLVTGDALCSFNPVYGQGMSVAALEALALRRHLERGKKPRPTRVLRDLARVIDVPWSIAAGGDLAFPEVEGHRSTQTRLVNRYIGRVLGAAERNAEIGRAFVRVSGLVDPPSSLLRPRILTQVLRTSRRRPAPPASAPGDPGPTRPARRTTDV</sequence>
<reference evidence="3 4" key="1">
    <citation type="submission" date="2021-03" db="EMBL/GenBank/DDBJ databases">
        <title>Sequencing the genomes of 1000 actinobacteria strains.</title>
        <authorList>
            <person name="Klenk H.-P."/>
        </authorList>
    </citation>
    <scope>NUCLEOTIDE SEQUENCE [LARGE SCALE GENOMIC DNA]</scope>
    <source>
        <strain evidence="3 4">DSM 45256</strain>
    </source>
</reference>
<organism evidence="3 4">
    <name type="scientific">Pseudonocardia parietis</name>
    <dbReference type="NCBI Taxonomy" id="570936"/>
    <lineage>
        <taxon>Bacteria</taxon>
        <taxon>Bacillati</taxon>
        <taxon>Actinomycetota</taxon>
        <taxon>Actinomycetes</taxon>
        <taxon>Pseudonocardiales</taxon>
        <taxon>Pseudonocardiaceae</taxon>
        <taxon>Pseudonocardia</taxon>
    </lineage>
</organism>
<accession>A0ABS4VWW4</accession>
<dbReference type="PANTHER" id="PTHR43422">
    <property type="entry name" value="THIAMINE THIAZOLE SYNTHASE"/>
    <property type="match status" value="1"/>
</dbReference>
<proteinExistence type="predicted"/>
<dbReference type="SUPFAM" id="SSF51905">
    <property type="entry name" value="FAD/NAD(P)-binding domain"/>
    <property type="match status" value="1"/>
</dbReference>
<feature type="region of interest" description="Disordered" evidence="1">
    <location>
        <begin position="438"/>
        <end position="466"/>
    </location>
</feature>
<dbReference type="InterPro" id="IPR002938">
    <property type="entry name" value="FAD-bd"/>
</dbReference>
<feature type="domain" description="FAD-binding" evidence="2">
    <location>
        <begin position="10"/>
        <end position="346"/>
    </location>
</feature>
<gene>
    <name evidence="3" type="ORF">JOF36_004127</name>
</gene>
<name>A0ABS4VWW4_9PSEU</name>
<evidence type="ECO:0000313" key="4">
    <source>
        <dbReference type="Proteomes" id="UP001519295"/>
    </source>
</evidence>
<protein>
    <submittedName>
        <fullName evidence="3">2-polyprenyl-6-methoxyphenol hydroxylase-like FAD-dependent oxidoreductase</fullName>
    </submittedName>
</protein>
<dbReference type="PANTHER" id="PTHR43422:SF3">
    <property type="entry name" value="THIAMINE THIAZOLE SYNTHASE"/>
    <property type="match status" value="1"/>
</dbReference>
<dbReference type="InterPro" id="IPR036188">
    <property type="entry name" value="FAD/NAD-bd_sf"/>
</dbReference>
<dbReference type="Pfam" id="PF01494">
    <property type="entry name" value="FAD_binding_3"/>
    <property type="match status" value="1"/>
</dbReference>
<dbReference type="EMBL" id="JAGINU010000001">
    <property type="protein sequence ID" value="MBP2368431.1"/>
    <property type="molecule type" value="Genomic_DNA"/>
</dbReference>
<keyword evidence="4" id="KW-1185">Reference proteome</keyword>
<evidence type="ECO:0000256" key="1">
    <source>
        <dbReference type="SAM" id="MobiDB-lite"/>
    </source>
</evidence>